<organism evidence="1 2">
    <name type="scientific">Emydomyces testavorans</name>
    <dbReference type="NCBI Taxonomy" id="2070801"/>
    <lineage>
        <taxon>Eukaryota</taxon>
        <taxon>Fungi</taxon>
        <taxon>Dikarya</taxon>
        <taxon>Ascomycota</taxon>
        <taxon>Pezizomycotina</taxon>
        <taxon>Eurotiomycetes</taxon>
        <taxon>Eurotiomycetidae</taxon>
        <taxon>Onygenales</taxon>
        <taxon>Nannizziopsiaceae</taxon>
        <taxon>Emydomyces</taxon>
    </lineage>
</organism>
<keyword evidence="2" id="KW-1185">Reference proteome</keyword>
<evidence type="ECO:0000313" key="2">
    <source>
        <dbReference type="Proteomes" id="UP001219355"/>
    </source>
</evidence>
<gene>
    <name evidence="1" type="ORF">PRK78_001712</name>
</gene>
<sequence length="464" mass="53292">MASPPAVDVSGSSPKLWSLPVELQEEIITHVARLPDRNDDQPLVSLDVHRLREGRDVLSLLNWSSSCKWFRMLLAPRCFETISLWNTKKSALAVQAVAQSEWSGSVRELRYVAQLKEGQESCSIEELHPPEISYVLRELSRFVNLEKLSVAFLIDYKGIWTALFNRQGRGLSHTDVDDDPEHAAYEENRYGWRALLSAGLHAIVQNSSYGCLSALEIHNLGLIPISVFDSQEFHNLLPQLKTFSLSFSELTNLFDCSYIVRTTERLGKWFFNNLSSVENLSIDAGRRVPLGAHNYFVNRQLSLREAGMPNLRSVKFQNVFICKELVVFLQNHIGTLQSITLEHCYATYAHQRHVRNTQWWRLFEGLIAKAPTRLVSFELIFAREEEGLIDWETDSPLPYDKEWYSRLRKSDVRQRNVFPYGMASKKSGLPYPSTESIQHSLHEGRDKSSYLSLMTIVESNARRR</sequence>
<reference evidence="1" key="1">
    <citation type="submission" date="2023-03" db="EMBL/GenBank/DDBJ databases">
        <title>Emydomyces testavorans Genome Sequence.</title>
        <authorList>
            <person name="Hoyer L."/>
        </authorList>
    </citation>
    <scope>NUCLEOTIDE SEQUENCE</scope>
    <source>
        <strain evidence="1">16-2883</strain>
    </source>
</reference>
<name>A0AAF0DEG5_9EURO</name>
<dbReference type="Proteomes" id="UP001219355">
    <property type="component" value="Chromosome 1"/>
</dbReference>
<protein>
    <recommendedName>
        <fullName evidence="3">F-box domain-containing protein</fullName>
    </recommendedName>
</protein>
<evidence type="ECO:0008006" key="3">
    <source>
        <dbReference type="Google" id="ProtNLM"/>
    </source>
</evidence>
<dbReference type="EMBL" id="CP120627">
    <property type="protein sequence ID" value="WEW56270.1"/>
    <property type="molecule type" value="Genomic_DNA"/>
</dbReference>
<proteinExistence type="predicted"/>
<dbReference type="AlphaFoldDB" id="A0AAF0DEG5"/>
<accession>A0AAF0DEG5</accession>
<evidence type="ECO:0000313" key="1">
    <source>
        <dbReference type="EMBL" id="WEW56270.1"/>
    </source>
</evidence>